<keyword evidence="1" id="KW-0812">Transmembrane</keyword>
<reference evidence="2" key="1">
    <citation type="submission" date="2022-03" db="EMBL/GenBank/DDBJ databases">
        <title>Cryobacterium sp. nov. strain ZS14-85, isolated from Antarctic soil.</title>
        <authorList>
            <person name="Li J."/>
            <person name="Niu G."/>
        </authorList>
    </citation>
    <scope>NUCLEOTIDE SEQUENCE</scope>
    <source>
        <strain evidence="2">ZS14-85</strain>
    </source>
</reference>
<gene>
    <name evidence="2" type="ORF">MQH31_11350</name>
</gene>
<accession>A0AA41UHG3</accession>
<keyword evidence="1" id="KW-0472">Membrane</keyword>
<dbReference type="AlphaFoldDB" id="A0AA41UHG3"/>
<evidence type="ECO:0000256" key="1">
    <source>
        <dbReference type="SAM" id="Phobius"/>
    </source>
</evidence>
<dbReference type="RefSeq" id="WP_243012124.1">
    <property type="nucleotide sequence ID" value="NZ_JALGAR010000002.1"/>
</dbReference>
<sequence>MNPVTHAFVIAAAALALIAVVEMLRRQRFRERHAVWWLLAAVVSLVVSIFPDTLQFAATAVGVEIPSNLAFFVSVILLVIVSVQHSSELTRLEEKTRTLAEHVALLELRVRLLDAGSGSGTEAEDDRTDRGR</sequence>
<name>A0AA41UHG3_9MICO</name>
<feature type="transmembrane region" description="Helical" evidence="1">
    <location>
        <begin position="36"/>
        <end position="57"/>
    </location>
</feature>
<proteinExistence type="predicted"/>
<feature type="transmembrane region" description="Helical" evidence="1">
    <location>
        <begin position="6"/>
        <end position="24"/>
    </location>
</feature>
<evidence type="ECO:0000313" key="2">
    <source>
        <dbReference type="EMBL" id="MCI4658404.1"/>
    </source>
</evidence>
<dbReference type="Proteomes" id="UP001165341">
    <property type="component" value="Unassembled WGS sequence"/>
</dbReference>
<feature type="transmembrane region" description="Helical" evidence="1">
    <location>
        <begin position="69"/>
        <end position="87"/>
    </location>
</feature>
<protein>
    <submittedName>
        <fullName evidence="2">DUF2304 domain-containing protein</fullName>
    </submittedName>
</protein>
<dbReference type="Pfam" id="PF10066">
    <property type="entry name" value="DUF2304"/>
    <property type="match status" value="1"/>
</dbReference>
<dbReference type="InterPro" id="IPR019277">
    <property type="entry name" value="DUF2304"/>
</dbReference>
<keyword evidence="1" id="KW-1133">Transmembrane helix</keyword>
<comment type="caution">
    <text evidence="2">The sequence shown here is derived from an EMBL/GenBank/DDBJ whole genome shotgun (WGS) entry which is preliminary data.</text>
</comment>
<dbReference type="EMBL" id="JALGAR010000002">
    <property type="protein sequence ID" value="MCI4658404.1"/>
    <property type="molecule type" value="Genomic_DNA"/>
</dbReference>
<evidence type="ECO:0000313" key="3">
    <source>
        <dbReference type="Proteomes" id="UP001165341"/>
    </source>
</evidence>
<keyword evidence="3" id="KW-1185">Reference proteome</keyword>
<organism evidence="2 3">
    <name type="scientific">Cryobacterium zhongshanensis</name>
    <dbReference type="NCBI Taxonomy" id="2928153"/>
    <lineage>
        <taxon>Bacteria</taxon>
        <taxon>Bacillati</taxon>
        <taxon>Actinomycetota</taxon>
        <taxon>Actinomycetes</taxon>
        <taxon>Micrococcales</taxon>
        <taxon>Microbacteriaceae</taxon>
        <taxon>Cryobacterium</taxon>
    </lineage>
</organism>